<accession>A0A3S4UR38</accession>
<dbReference type="Pfam" id="PF03595">
    <property type="entry name" value="SLAC1"/>
    <property type="match status" value="1"/>
</dbReference>
<dbReference type="PANTHER" id="PTHR37955:SF1">
    <property type="entry name" value="DEP DOMAIN-CONTAINING PROTEIN"/>
    <property type="match status" value="1"/>
</dbReference>
<proteinExistence type="predicted"/>
<sequence>MQENIEKISKLANFPIVLFASVMGIGGLSLAFKKASMAFNHQDFLAWSAFIFAILALIVFALLFVCYGAKILYHFKAFKEDFTHQVKINFLSSVPISMLIITAFWSDFISKESGFWWVILGSFYVASALQLILSLYVMSFWFKESMKSSLLSPAWFIPVVGNLIVPLSGAFINAPKDMLLFFFSIGCFFWIILSAMIMQRLIFEQSLETKFIPTLFIFIAPPSIFVLDFHSLFQTHSILSLMVYFIALFFVLLLIFLSKIFSKLSFAPSWWAFTFPLCAFSIASFDLFITYKFKYFYGFLGVLALILALFAVFFISYKTLRAVANGMIFKEH</sequence>
<evidence type="ECO:0000256" key="1">
    <source>
        <dbReference type="ARBA" id="ARBA00004141"/>
    </source>
</evidence>
<feature type="transmembrane region" description="Helical" evidence="5">
    <location>
        <begin position="269"/>
        <end position="289"/>
    </location>
</feature>
<name>A0A3S4UR38_CAMUP</name>
<dbReference type="PANTHER" id="PTHR37955">
    <property type="entry name" value="TELLURITE RESISTANCE PROTEIN TEHA"/>
    <property type="match status" value="1"/>
</dbReference>
<comment type="subcellular location">
    <subcellularLocation>
        <location evidence="1">Membrane</location>
        <topology evidence="1">Multi-pass membrane protein</topology>
    </subcellularLocation>
</comment>
<reference evidence="6 7" key="1">
    <citation type="submission" date="2018-12" db="EMBL/GenBank/DDBJ databases">
        <authorList>
            <consortium name="Pathogen Informatics"/>
        </authorList>
    </citation>
    <scope>NUCLEOTIDE SEQUENCE [LARGE SCALE GENOMIC DNA]</scope>
    <source>
        <strain evidence="6 7">NCTC11541</strain>
    </source>
</reference>
<keyword evidence="2 5" id="KW-0812">Transmembrane</keyword>
<dbReference type="GO" id="GO:0005886">
    <property type="term" value="C:plasma membrane"/>
    <property type="evidence" value="ECO:0007669"/>
    <property type="project" value="TreeGrafter"/>
</dbReference>
<dbReference type="OrthoDB" id="309023at2"/>
<feature type="transmembrane region" description="Helical" evidence="5">
    <location>
        <begin position="178"/>
        <end position="199"/>
    </location>
</feature>
<feature type="transmembrane region" description="Helical" evidence="5">
    <location>
        <begin position="295"/>
        <end position="317"/>
    </location>
</feature>
<dbReference type="EMBL" id="LR134372">
    <property type="protein sequence ID" value="VEG84306.1"/>
    <property type="molecule type" value="Genomic_DNA"/>
</dbReference>
<dbReference type="Proteomes" id="UP000278157">
    <property type="component" value="Chromosome"/>
</dbReference>
<dbReference type="GO" id="GO:0046583">
    <property type="term" value="F:monoatomic cation efflux transmembrane transporter activity"/>
    <property type="evidence" value="ECO:0007669"/>
    <property type="project" value="TreeGrafter"/>
</dbReference>
<feature type="transmembrane region" description="Helical" evidence="5">
    <location>
        <begin position="12"/>
        <end position="32"/>
    </location>
</feature>
<dbReference type="RefSeq" id="WP_027303886.1">
    <property type="nucleotide sequence ID" value="NZ_CBCRZS010000003.1"/>
</dbReference>
<evidence type="ECO:0000256" key="4">
    <source>
        <dbReference type="ARBA" id="ARBA00023136"/>
    </source>
</evidence>
<evidence type="ECO:0000256" key="5">
    <source>
        <dbReference type="SAM" id="Phobius"/>
    </source>
</evidence>
<dbReference type="InterPro" id="IPR038665">
    <property type="entry name" value="Voltage-dep_anion_channel_sf"/>
</dbReference>
<protein>
    <submittedName>
        <fullName evidence="6">Putative mvin protein</fullName>
    </submittedName>
</protein>
<dbReference type="AlphaFoldDB" id="A0A3S4UR38"/>
<keyword evidence="4 5" id="KW-0472">Membrane</keyword>
<keyword evidence="3 5" id="KW-1133">Transmembrane helix</keyword>
<evidence type="ECO:0000313" key="7">
    <source>
        <dbReference type="Proteomes" id="UP000278157"/>
    </source>
</evidence>
<evidence type="ECO:0000313" key="6">
    <source>
        <dbReference type="EMBL" id="VEG84306.1"/>
    </source>
</evidence>
<feature type="transmembrane region" description="Helical" evidence="5">
    <location>
        <begin position="44"/>
        <end position="67"/>
    </location>
</feature>
<gene>
    <name evidence="6" type="primary">tehA</name>
    <name evidence="6" type="ORF">NCTC11541_00326</name>
</gene>
<feature type="transmembrane region" description="Helical" evidence="5">
    <location>
        <begin position="150"/>
        <end position="172"/>
    </location>
</feature>
<evidence type="ECO:0000256" key="3">
    <source>
        <dbReference type="ARBA" id="ARBA00022989"/>
    </source>
</evidence>
<dbReference type="CDD" id="cd09323">
    <property type="entry name" value="TDT_SLAC1_like"/>
    <property type="match status" value="1"/>
</dbReference>
<feature type="transmembrane region" description="Helical" evidence="5">
    <location>
        <begin position="88"/>
        <end position="109"/>
    </location>
</feature>
<dbReference type="InterPro" id="IPR052951">
    <property type="entry name" value="Tellurite_res_ion_channel"/>
</dbReference>
<feature type="transmembrane region" description="Helical" evidence="5">
    <location>
        <begin position="238"/>
        <end position="257"/>
    </location>
</feature>
<organism evidence="6 7">
    <name type="scientific">Campylobacter upsaliensis</name>
    <dbReference type="NCBI Taxonomy" id="28080"/>
    <lineage>
        <taxon>Bacteria</taxon>
        <taxon>Pseudomonadati</taxon>
        <taxon>Campylobacterota</taxon>
        <taxon>Epsilonproteobacteria</taxon>
        <taxon>Campylobacterales</taxon>
        <taxon>Campylobacteraceae</taxon>
        <taxon>Campylobacter</taxon>
    </lineage>
</organism>
<dbReference type="InterPro" id="IPR004695">
    <property type="entry name" value="SLAC1/Mae1/Ssu1/TehA"/>
</dbReference>
<feature type="transmembrane region" description="Helical" evidence="5">
    <location>
        <begin position="211"/>
        <end position="232"/>
    </location>
</feature>
<feature type="transmembrane region" description="Helical" evidence="5">
    <location>
        <begin position="115"/>
        <end position="138"/>
    </location>
</feature>
<dbReference type="Gene3D" id="1.50.10.150">
    <property type="entry name" value="Voltage-dependent anion channel"/>
    <property type="match status" value="1"/>
</dbReference>
<evidence type="ECO:0000256" key="2">
    <source>
        <dbReference type="ARBA" id="ARBA00022692"/>
    </source>
</evidence>